<dbReference type="AlphaFoldDB" id="A0A0G4FW99"/>
<dbReference type="EMBL" id="CDMY01000511">
    <property type="protein sequence ID" value="CEM19393.1"/>
    <property type="molecule type" value="Genomic_DNA"/>
</dbReference>
<organism evidence="2 3">
    <name type="scientific">Vitrella brassicaformis (strain CCMP3155)</name>
    <dbReference type="NCBI Taxonomy" id="1169540"/>
    <lineage>
        <taxon>Eukaryota</taxon>
        <taxon>Sar</taxon>
        <taxon>Alveolata</taxon>
        <taxon>Colpodellida</taxon>
        <taxon>Vitrellaceae</taxon>
        <taxon>Vitrella</taxon>
    </lineage>
</organism>
<feature type="region of interest" description="Disordered" evidence="1">
    <location>
        <begin position="84"/>
        <end position="128"/>
    </location>
</feature>
<name>A0A0G4FW99_VITBC</name>
<keyword evidence="3" id="KW-1185">Reference proteome</keyword>
<proteinExistence type="predicted"/>
<reference evidence="2 3" key="1">
    <citation type="submission" date="2014-11" db="EMBL/GenBank/DDBJ databases">
        <authorList>
            <person name="Zhu J."/>
            <person name="Qi W."/>
            <person name="Song R."/>
        </authorList>
    </citation>
    <scope>NUCLEOTIDE SEQUENCE [LARGE SCALE GENOMIC DNA]</scope>
</reference>
<accession>A0A0G4FW99</accession>
<protein>
    <submittedName>
        <fullName evidence="2">Uncharacterized protein</fullName>
    </submittedName>
</protein>
<dbReference type="VEuPathDB" id="CryptoDB:Vbra_1232"/>
<dbReference type="InParanoid" id="A0A0G4FW99"/>
<dbReference type="Proteomes" id="UP000041254">
    <property type="component" value="Unassembled WGS sequence"/>
</dbReference>
<evidence type="ECO:0000313" key="3">
    <source>
        <dbReference type="Proteomes" id="UP000041254"/>
    </source>
</evidence>
<gene>
    <name evidence="2" type="ORF">Vbra_1232</name>
</gene>
<sequence length="453" mass="51333">MGGHSTPRPQQQVALTSEERYLEAGESEIAAALLEGLGFVDWGGRRKAARAARREMAWELTREIPTRCPEADVDGWPATVRLHRHHRRAAKRRADEQAAATEAPPTEEPQAGPSQQKEVEEEEKKKKVVEKPPRVCNFEGLAHLVDKYKDVPYYPPAPPTLPPASTWKVGIKTALTPRAAEVLKREQAYQWYIINRACKKEWRRKAIHVHWASPTSSKNKPLADCVDRVNNGEAGWFSIALTCLDVADPESDPDDGPQTVEDFVESMRDYFEVRRFPRDAEKDIITAPRGAFRDPIEAAKTIVFHHLLIAADPLQRATAFAEAAEEMPTGLVESRPIKIEKEGPMRLRAERGGWKHEHFYVRLTDASASRWVWMTVWCVVDTASNQAEDRLDPEGGGGPQEGAGVRVVHHQPACKQKWRIDAIRRACKEQWPNHYKFPHERTEEENKPCGAWL</sequence>
<feature type="compositionally biased region" description="Low complexity" evidence="1">
    <location>
        <begin position="97"/>
        <end position="111"/>
    </location>
</feature>
<evidence type="ECO:0000313" key="2">
    <source>
        <dbReference type="EMBL" id="CEM19393.1"/>
    </source>
</evidence>
<evidence type="ECO:0000256" key="1">
    <source>
        <dbReference type="SAM" id="MobiDB-lite"/>
    </source>
</evidence>